<feature type="region of interest" description="Disordered" evidence="4">
    <location>
        <begin position="334"/>
        <end position="429"/>
    </location>
</feature>
<evidence type="ECO:0000313" key="6">
    <source>
        <dbReference type="EMBL" id="CBH14750.1"/>
    </source>
</evidence>
<feature type="region of interest" description="Disordered" evidence="4">
    <location>
        <begin position="1"/>
        <end position="30"/>
    </location>
</feature>
<sequence>MSLTAELFGAATPSSTSPSEKLKKKGTSKNSVVATSTVFEPTKKAAFDIFAVAPEVRKATRREKQRLRIEEGVSRKNGTWKGKGESATEDEIFRTVIVDNTTGGDEVGESKPHGRKKQLRHALHQNEEEDSRTVFVGNLVNDVKRRVLEKVFKTCGPIESVRIRAQALEGEKDLNGGEATVQPKGVGRAIRVLRGDVKKGEQYSAVAYVLFKDKSSIKEALDKNGVVVEGRHIVVTTLDPEGREYAPETSVFVGNVAYDSNEEALWNFFVEKGIRDVKRVRLVRDRESGMCKGFGYVEFQSKGSVAAAIALRGTLFMDREIRIVHVQKSKAVTASKATRREKRKLGTRGEVADSRSQGAEGNGKRMRTEGKTKVQGPVDDQPPWMGVVTNPRRKIPKDLRPLVEGKKSFSSPAPRAPVKRKMRNPEKGH</sequence>
<keyword evidence="1" id="KW-0677">Repeat</keyword>
<dbReference type="PANTHER" id="PTHR23236">
    <property type="entry name" value="EUKARYOTIC TRANSLATION INITIATION FACTOR 4B/4H"/>
    <property type="match status" value="1"/>
</dbReference>
<dbReference type="Proteomes" id="UP000002316">
    <property type="component" value="Chromosome 9"/>
</dbReference>
<feature type="compositionally biased region" description="Basic and acidic residues" evidence="4">
    <location>
        <begin position="362"/>
        <end position="372"/>
    </location>
</feature>
<gene>
    <name evidence="6" type="ORF">TbgDal_IX8260</name>
</gene>
<dbReference type="EMBL" id="FN554972">
    <property type="protein sequence ID" value="CBH14750.1"/>
    <property type="molecule type" value="Genomic_DNA"/>
</dbReference>
<evidence type="ECO:0000256" key="4">
    <source>
        <dbReference type="SAM" id="MobiDB-lite"/>
    </source>
</evidence>
<dbReference type="FunFam" id="3.30.70.330:FF:001177">
    <property type="entry name" value="Putative RNA binding protein"/>
    <property type="match status" value="1"/>
</dbReference>
<dbReference type="VEuPathDB" id="TriTrypDB:Tbg972.9.8260"/>
<dbReference type="PROSITE" id="PS50102">
    <property type="entry name" value="RRM"/>
    <property type="match status" value="2"/>
</dbReference>
<feature type="domain" description="RRM" evidence="5">
    <location>
        <begin position="132"/>
        <end position="240"/>
    </location>
</feature>
<evidence type="ECO:0000256" key="2">
    <source>
        <dbReference type="ARBA" id="ARBA00022884"/>
    </source>
</evidence>
<evidence type="ECO:0000259" key="5">
    <source>
        <dbReference type="PROSITE" id="PS50102"/>
    </source>
</evidence>
<proteinExistence type="predicted"/>
<name>C9ZZA1_TRYB9</name>
<dbReference type="InterPro" id="IPR012677">
    <property type="entry name" value="Nucleotide-bd_a/b_plait_sf"/>
</dbReference>
<dbReference type="GeneID" id="23860882"/>
<organism evidence="6 7">
    <name type="scientific">Trypanosoma brucei gambiense (strain MHOM/CI/86/DAL972)</name>
    <dbReference type="NCBI Taxonomy" id="679716"/>
    <lineage>
        <taxon>Eukaryota</taxon>
        <taxon>Discoba</taxon>
        <taxon>Euglenozoa</taxon>
        <taxon>Kinetoplastea</taxon>
        <taxon>Metakinetoplastina</taxon>
        <taxon>Trypanosomatida</taxon>
        <taxon>Trypanosomatidae</taxon>
        <taxon>Trypanosoma</taxon>
    </lineage>
</organism>
<dbReference type="RefSeq" id="XP_011777016.1">
    <property type="nucleotide sequence ID" value="XM_011778714.1"/>
</dbReference>
<dbReference type="CDD" id="cd12395">
    <property type="entry name" value="RRM2_RBM34"/>
    <property type="match status" value="1"/>
</dbReference>
<dbReference type="InterPro" id="IPR035979">
    <property type="entry name" value="RBD_domain_sf"/>
</dbReference>
<evidence type="ECO:0000313" key="7">
    <source>
        <dbReference type="Proteomes" id="UP000002316"/>
    </source>
</evidence>
<feature type="domain" description="RRM" evidence="5">
    <location>
        <begin position="249"/>
        <end position="328"/>
    </location>
</feature>
<evidence type="ECO:0000256" key="1">
    <source>
        <dbReference type="ARBA" id="ARBA00022737"/>
    </source>
</evidence>
<dbReference type="InterPro" id="IPR034221">
    <property type="entry name" value="RBM34_RRM2"/>
</dbReference>
<reference evidence="7" key="1">
    <citation type="journal article" date="2010" name="PLoS Negl. Trop. Dis.">
        <title>The genome sequence of Trypanosoma brucei gambiense, causative agent of chronic human african trypanosomiasis.</title>
        <authorList>
            <person name="Jackson A.P."/>
            <person name="Sanders M."/>
            <person name="Berry A."/>
            <person name="McQuillan J."/>
            <person name="Aslett M.A."/>
            <person name="Quail M.A."/>
            <person name="Chukualim B."/>
            <person name="Capewell P."/>
            <person name="MacLeod A."/>
            <person name="Melville S.E."/>
            <person name="Gibson W."/>
            <person name="Barry J.D."/>
            <person name="Berriman M."/>
            <person name="Hertz-Fowler C."/>
        </authorList>
    </citation>
    <scope>NUCLEOTIDE SEQUENCE [LARGE SCALE GENOMIC DNA]</scope>
    <source>
        <strain evidence="7">MHOM/CI/86/DAL972</strain>
    </source>
</reference>
<dbReference type="AlphaFoldDB" id="C9ZZA1"/>
<dbReference type="OrthoDB" id="442677at2759"/>
<dbReference type="Pfam" id="PF00076">
    <property type="entry name" value="RRM_1"/>
    <property type="match status" value="2"/>
</dbReference>
<dbReference type="PANTHER" id="PTHR23236:SF119">
    <property type="entry name" value="NUCLEAR RNA-BINDING PROTEIN SART-3"/>
    <property type="match status" value="1"/>
</dbReference>
<dbReference type="Gene3D" id="3.30.70.330">
    <property type="match status" value="2"/>
</dbReference>
<feature type="compositionally biased region" description="Basic residues" evidence="4">
    <location>
        <begin position="337"/>
        <end position="346"/>
    </location>
</feature>
<dbReference type="SMR" id="C9ZZA1"/>
<dbReference type="SMART" id="SM00360">
    <property type="entry name" value="RRM"/>
    <property type="match status" value="2"/>
</dbReference>
<dbReference type="InterPro" id="IPR000504">
    <property type="entry name" value="RRM_dom"/>
</dbReference>
<dbReference type="KEGG" id="tbg:TbgDal_IX8260"/>
<protein>
    <submittedName>
        <fullName evidence="6">RNA-binding protein, putative</fullName>
    </submittedName>
</protein>
<dbReference type="GO" id="GO:0003723">
    <property type="term" value="F:RNA binding"/>
    <property type="evidence" value="ECO:0007669"/>
    <property type="project" value="UniProtKB-UniRule"/>
</dbReference>
<evidence type="ECO:0000256" key="3">
    <source>
        <dbReference type="PROSITE-ProRule" id="PRU00176"/>
    </source>
</evidence>
<feature type="compositionally biased region" description="Basic and acidic residues" evidence="4">
    <location>
        <begin position="396"/>
        <end position="407"/>
    </location>
</feature>
<accession>C9ZZA1</accession>
<dbReference type="SUPFAM" id="SSF54928">
    <property type="entry name" value="RNA-binding domain, RBD"/>
    <property type="match status" value="2"/>
</dbReference>
<keyword evidence="2 3" id="KW-0694">RNA-binding</keyword>